<comment type="caution">
    <text evidence="1">The sequence shown here is derived from an EMBL/GenBank/DDBJ whole genome shotgun (WGS) entry which is preliminary data.</text>
</comment>
<keyword evidence="2" id="KW-1185">Reference proteome</keyword>
<evidence type="ECO:0000313" key="2">
    <source>
        <dbReference type="Proteomes" id="UP000190648"/>
    </source>
</evidence>
<dbReference type="AlphaFoldDB" id="A0A1V4IH18"/>
<dbReference type="EMBL" id="LSYS01009753">
    <property type="protein sequence ID" value="OPJ58837.1"/>
    <property type="molecule type" value="Genomic_DNA"/>
</dbReference>
<accession>A0A1V4IH18</accession>
<reference evidence="1 2" key="1">
    <citation type="submission" date="2016-02" db="EMBL/GenBank/DDBJ databases">
        <title>Band-tailed pigeon sequencing and assembly.</title>
        <authorList>
            <person name="Soares A.E."/>
            <person name="Novak B.J."/>
            <person name="Rice E.S."/>
            <person name="O'Connell B."/>
            <person name="Chang D."/>
            <person name="Weber S."/>
            <person name="Shapiro B."/>
        </authorList>
    </citation>
    <scope>NUCLEOTIDE SEQUENCE [LARGE SCALE GENOMIC DNA]</scope>
    <source>
        <strain evidence="1">BTP2013</strain>
        <tissue evidence="1">Blood</tissue>
    </source>
</reference>
<name>A0A1V4IH18_PATFA</name>
<dbReference type="Proteomes" id="UP000190648">
    <property type="component" value="Unassembled WGS sequence"/>
</dbReference>
<gene>
    <name evidence="1" type="ORF">AV530_000582</name>
</gene>
<sequence>MNYSTDNSQHVYRICKPETKVCVSITWQSCSRMYIIYIQMLCVQIKSICSKTWMLIIGYGWCGQQRSPERRTQDLHLGATPSFLSSAVLCTPQRN</sequence>
<organism evidence="1 2">
    <name type="scientific">Patagioenas fasciata monilis</name>
    <dbReference type="NCBI Taxonomy" id="372326"/>
    <lineage>
        <taxon>Eukaryota</taxon>
        <taxon>Metazoa</taxon>
        <taxon>Chordata</taxon>
        <taxon>Craniata</taxon>
        <taxon>Vertebrata</taxon>
        <taxon>Euteleostomi</taxon>
        <taxon>Archelosauria</taxon>
        <taxon>Archosauria</taxon>
        <taxon>Dinosauria</taxon>
        <taxon>Saurischia</taxon>
        <taxon>Theropoda</taxon>
        <taxon>Coelurosauria</taxon>
        <taxon>Aves</taxon>
        <taxon>Neognathae</taxon>
        <taxon>Neoaves</taxon>
        <taxon>Columbimorphae</taxon>
        <taxon>Columbiformes</taxon>
        <taxon>Columbidae</taxon>
        <taxon>Patagioenas</taxon>
    </lineage>
</organism>
<proteinExistence type="predicted"/>
<evidence type="ECO:0000313" key="1">
    <source>
        <dbReference type="EMBL" id="OPJ58837.1"/>
    </source>
</evidence>
<protein>
    <submittedName>
        <fullName evidence="1">Uncharacterized protein</fullName>
    </submittedName>
</protein>